<feature type="region of interest" description="Disordered" evidence="1">
    <location>
        <begin position="1"/>
        <end position="36"/>
    </location>
</feature>
<feature type="compositionally biased region" description="Pro residues" evidence="1">
    <location>
        <begin position="267"/>
        <end position="290"/>
    </location>
</feature>
<organism evidence="2 3">
    <name type="scientific">Colletotrichum chrysophilum</name>
    <dbReference type="NCBI Taxonomy" id="1836956"/>
    <lineage>
        <taxon>Eukaryota</taxon>
        <taxon>Fungi</taxon>
        <taxon>Dikarya</taxon>
        <taxon>Ascomycota</taxon>
        <taxon>Pezizomycotina</taxon>
        <taxon>Sordariomycetes</taxon>
        <taxon>Hypocreomycetidae</taxon>
        <taxon>Glomerellales</taxon>
        <taxon>Glomerellaceae</taxon>
        <taxon>Colletotrichum</taxon>
        <taxon>Colletotrichum gloeosporioides species complex</taxon>
    </lineage>
</organism>
<feature type="region of interest" description="Disordered" evidence="1">
    <location>
        <begin position="53"/>
        <end position="73"/>
    </location>
</feature>
<sequence>MAAMTDVQAQYERDLRSAHQDYKRTKDSQSKWSNGARPLAGCRLDWATLEAIGGTEQQRAKTRPRGKNSEISHFKKMQNNVMKGRSHWAPHQGRLNSALQAKEQIKDPLSQSLMDLAPSQGGWKNLAASEDWKYSFDKAESPNRPLTLDVFIKTSGRETERMVEKEYEILSENGQVLKGRKARLVWLSKRVQDGDPRAADASCLRVKLSSSQFWPRRAAAAPPPAEILEVRLEFKLTRLHVAFHPPHYQVLGDAPARMTTVDESMLPPLPLPPSTVTPSTPTPPPPPPPTFTASSAPRASTQSAPAPIQPTPESTPSSTSLVQEKSLLAARSRSYDDVTPDSASSLTPPPYSGPSNFSETNVSIRARESPGPMYYPGLPRLDYKLYSPPNFSLSTDCIVLSSRSDHLSASANALLSLIRTQASIPPKPLIHMKGTRGRKVDFDIKLNLMGLLVPDDTSKRMQYIRCVSEGEMAYRGGVKPDVIPEVGERELEEWCRRFVEDPAQVKSFALDRVVANLDTMWIEGQLRALLAATQYKGVLHVSFPVTHAKVVVQNQPKANKFMTSMKKLFSGKHKYEVVQSVWPFATAKSGDEGRRCAVQSEEVWWREWRDPIRYAVSQKRQNGAYVTNEDKLEALMEGKGQDSIDWGGVEAIDMPDEAELEG</sequence>
<feature type="compositionally biased region" description="Low complexity" evidence="1">
    <location>
        <begin position="311"/>
        <end position="320"/>
    </location>
</feature>
<dbReference type="EMBL" id="JAQOWY010000592">
    <property type="protein sequence ID" value="KAK1840115.1"/>
    <property type="molecule type" value="Genomic_DNA"/>
</dbReference>
<feature type="compositionally biased region" description="Low complexity" evidence="1">
    <location>
        <begin position="291"/>
        <end position="301"/>
    </location>
</feature>
<reference evidence="2" key="1">
    <citation type="submission" date="2023-01" db="EMBL/GenBank/DDBJ databases">
        <title>Colletotrichum chrysophilum M932 genome sequence.</title>
        <authorList>
            <person name="Baroncelli R."/>
        </authorList>
    </citation>
    <scope>NUCLEOTIDE SEQUENCE</scope>
    <source>
        <strain evidence="2">M932</strain>
    </source>
</reference>
<dbReference type="PANTHER" id="PTHR37848:SF1">
    <property type="entry name" value="SUN DOMAIN-CONTAINING PROTEIN"/>
    <property type="match status" value="1"/>
</dbReference>
<protein>
    <submittedName>
        <fullName evidence="2">Uncharacterized protein</fullName>
    </submittedName>
</protein>
<evidence type="ECO:0000313" key="3">
    <source>
        <dbReference type="Proteomes" id="UP001243330"/>
    </source>
</evidence>
<feature type="region of interest" description="Disordered" evidence="1">
    <location>
        <begin position="263"/>
        <end position="361"/>
    </location>
</feature>
<evidence type="ECO:0000313" key="2">
    <source>
        <dbReference type="EMBL" id="KAK1840115.1"/>
    </source>
</evidence>
<dbReference type="Proteomes" id="UP001243330">
    <property type="component" value="Unassembled WGS sequence"/>
</dbReference>
<accession>A0AAD9A426</accession>
<name>A0AAD9A426_9PEZI</name>
<proteinExistence type="predicted"/>
<gene>
    <name evidence="2" type="ORF">CCHR01_17255</name>
</gene>
<keyword evidence="3" id="KW-1185">Reference proteome</keyword>
<dbReference type="AlphaFoldDB" id="A0AAD9A426"/>
<evidence type="ECO:0000256" key="1">
    <source>
        <dbReference type="SAM" id="MobiDB-lite"/>
    </source>
</evidence>
<comment type="caution">
    <text evidence="2">The sequence shown here is derived from an EMBL/GenBank/DDBJ whole genome shotgun (WGS) entry which is preliminary data.</text>
</comment>
<feature type="compositionally biased region" description="Basic and acidic residues" evidence="1">
    <location>
        <begin position="11"/>
        <end position="29"/>
    </location>
</feature>
<dbReference type="PANTHER" id="PTHR37848">
    <property type="entry name" value="EXPRESSED PROTEIN"/>
    <property type="match status" value="1"/>
</dbReference>